<dbReference type="GO" id="GO:0006355">
    <property type="term" value="P:regulation of DNA-templated transcription"/>
    <property type="evidence" value="ECO:0007669"/>
    <property type="project" value="UniProtKB-UniRule"/>
</dbReference>
<keyword evidence="2" id="KW-0479">Metal-binding</keyword>
<evidence type="ECO:0000313" key="5">
    <source>
        <dbReference type="EMBL" id="GGI76696.1"/>
    </source>
</evidence>
<dbReference type="GO" id="GO:0008270">
    <property type="term" value="F:zinc ion binding"/>
    <property type="evidence" value="ECO:0007669"/>
    <property type="project" value="UniProtKB-UniRule"/>
</dbReference>
<dbReference type="Pfam" id="PF06093">
    <property type="entry name" value="Spt4"/>
    <property type="match status" value="1"/>
</dbReference>
<dbReference type="Proteomes" id="UP001060771">
    <property type="component" value="Chromosome"/>
</dbReference>
<dbReference type="RefSeq" id="WP_188603121.1">
    <property type="nucleotide sequence ID" value="NZ_AP026830.1"/>
</dbReference>
<gene>
    <name evidence="2" type="primary">spt4</name>
    <name evidence="5" type="ORF">GCM10007112_11840</name>
    <name evidence="4" type="ORF">Vsou_24710</name>
</gene>
<dbReference type="AlphaFoldDB" id="A0A830E992"/>
<evidence type="ECO:0000313" key="4">
    <source>
        <dbReference type="EMBL" id="BDR93378.1"/>
    </source>
</evidence>
<feature type="domain" description="Spt4/RpoE2 zinc finger" evidence="3">
    <location>
        <begin position="17"/>
        <end position="77"/>
    </location>
</feature>
<name>A0A830E992_9CREN</name>
<dbReference type="InterPro" id="IPR029040">
    <property type="entry name" value="RPABC4/Spt4"/>
</dbReference>
<reference evidence="4" key="4">
    <citation type="journal article" date="2023" name="Microbiol. Resour. Announc.">
        <title>Complete Genome Sequence of Vulcanisaeta souniana Strain IC-059, a Hyperthermophilic Archaeon Isolated from Hot Spring Water in Japan.</title>
        <authorList>
            <person name="Kato S."/>
            <person name="Itoh T."/>
            <person name="Wu L."/>
            <person name="Ma J."/>
            <person name="Ohkuma M."/>
        </authorList>
    </citation>
    <scope>NUCLEOTIDE SEQUENCE</scope>
    <source>
        <strain evidence="4">JCM 11219</strain>
    </source>
</reference>
<feature type="binding site" evidence="2">
    <location>
        <position position="20"/>
    </location>
    <ligand>
        <name>Zn(2+)</name>
        <dbReference type="ChEBI" id="CHEBI:29105"/>
    </ligand>
</feature>
<evidence type="ECO:0000313" key="7">
    <source>
        <dbReference type="Proteomes" id="UP001060771"/>
    </source>
</evidence>
<evidence type="ECO:0000313" key="6">
    <source>
        <dbReference type="Proteomes" id="UP000657075"/>
    </source>
</evidence>
<feature type="binding site" evidence="2">
    <location>
        <position position="37"/>
    </location>
    <ligand>
        <name>Zn(2+)</name>
        <dbReference type="ChEBI" id="CHEBI:29105"/>
    </ligand>
</feature>
<dbReference type="HAMAP" id="MF_00949">
    <property type="entry name" value="Spt4_arch"/>
    <property type="match status" value="1"/>
</dbReference>
<dbReference type="InterPro" id="IPR022800">
    <property type="entry name" value="Spt4/RpoE2_Znf"/>
</dbReference>
<dbReference type="SMART" id="SM01389">
    <property type="entry name" value="Spt4"/>
    <property type="match status" value="1"/>
</dbReference>
<keyword evidence="5" id="KW-0238">DNA-binding</keyword>
<dbReference type="EMBL" id="BMNM01000004">
    <property type="protein sequence ID" value="GGI76696.1"/>
    <property type="molecule type" value="Genomic_DNA"/>
</dbReference>
<proteinExistence type="inferred from homology"/>
<dbReference type="PANTHER" id="PTHR40704">
    <property type="entry name" value="TRANSCRIPTION ELONGATION FACTOR SPT4"/>
    <property type="match status" value="1"/>
</dbReference>
<feature type="binding site" evidence="2">
    <location>
        <position position="23"/>
    </location>
    <ligand>
        <name>Zn(2+)</name>
        <dbReference type="ChEBI" id="CHEBI:29105"/>
    </ligand>
</feature>
<reference evidence="5" key="1">
    <citation type="journal article" date="2014" name="Int. J. Syst. Evol. Microbiol.">
        <title>Complete genome sequence of Corynebacterium casei LMG S-19264T (=DSM 44701T), isolated from a smear-ripened cheese.</title>
        <authorList>
            <consortium name="US DOE Joint Genome Institute (JGI-PGF)"/>
            <person name="Walter F."/>
            <person name="Albersmeier A."/>
            <person name="Kalinowski J."/>
            <person name="Ruckert C."/>
        </authorList>
    </citation>
    <scope>NUCLEOTIDE SEQUENCE</scope>
    <source>
        <strain evidence="5">JCM 11219</strain>
    </source>
</reference>
<protein>
    <recommendedName>
        <fullName evidence="2">Transcription elongation factor Spt4</fullName>
    </recommendedName>
</protein>
<dbReference type="InterPro" id="IPR007178">
    <property type="entry name" value="Spt4_arch"/>
</dbReference>
<dbReference type="Proteomes" id="UP000657075">
    <property type="component" value="Unassembled WGS sequence"/>
</dbReference>
<accession>A0A830E992</accession>
<sequence length="77" mass="8571">MSTRGRRPVRRSPLPGYKACRNCKAIVPEESDKCPVCGGTEFTKDWMGLIIILKPEESCIAKKLGITKEGMYAIEVL</sequence>
<dbReference type="EMBL" id="AP026830">
    <property type="protein sequence ID" value="BDR93378.1"/>
    <property type="molecule type" value="Genomic_DNA"/>
</dbReference>
<keyword evidence="1 2" id="KW-0804">Transcription</keyword>
<dbReference type="Gene3D" id="2.20.28.90">
    <property type="match status" value="1"/>
</dbReference>
<organism evidence="5 6">
    <name type="scientific">Vulcanisaeta souniana JCM 11219</name>
    <dbReference type="NCBI Taxonomy" id="1293586"/>
    <lineage>
        <taxon>Archaea</taxon>
        <taxon>Thermoproteota</taxon>
        <taxon>Thermoprotei</taxon>
        <taxon>Thermoproteales</taxon>
        <taxon>Thermoproteaceae</taxon>
        <taxon>Vulcanisaeta</taxon>
    </lineage>
</organism>
<comment type="function">
    <text evidence="2">Stimulates transcription elongation.</text>
</comment>
<evidence type="ECO:0000259" key="3">
    <source>
        <dbReference type="SMART" id="SM01389"/>
    </source>
</evidence>
<dbReference type="PANTHER" id="PTHR40704:SF1">
    <property type="entry name" value="TRANSCRIPTION ELONGATION FACTOR SPT4"/>
    <property type="match status" value="1"/>
</dbReference>
<reference evidence="5" key="2">
    <citation type="submission" date="2020-09" db="EMBL/GenBank/DDBJ databases">
        <authorList>
            <person name="Sun Q."/>
            <person name="Ohkuma M."/>
        </authorList>
    </citation>
    <scope>NUCLEOTIDE SEQUENCE</scope>
    <source>
        <strain evidence="5">JCM 11219</strain>
    </source>
</reference>
<evidence type="ECO:0000256" key="2">
    <source>
        <dbReference type="HAMAP-Rule" id="MF_00949"/>
    </source>
</evidence>
<dbReference type="GeneID" id="76208011"/>
<reference evidence="7" key="3">
    <citation type="submission" date="2022-09" db="EMBL/GenBank/DDBJ databases">
        <title>Complete genome sequence of Vulcanisaeta souniana.</title>
        <authorList>
            <person name="Kato S."/>
            <person name="Itoh T."/>
            <person name="Ohkuma M."/>
        </authorList>
    </citation>
    <scope>NUCLEOTIDE SEQUENCE [LARGE SCALE GENOMIC DNA]</scope>
    <source>
        <strain evidence="7">JCM 11219</strain>
    </source>
</reference>
<dbReference type="SUPFAM" id="SSF63393">
    <property type="entry name" value="RNA polymerase subunits"/>
    <property type="match status" value="1"/>
</dbReference>
<keyword evidence="2" id="KW-0862">Zinc</keyword>
<keyword evidence="2" id="KW-0805">Transcription regulation</keyword>
<comment type="similarity">
    <text evidence="2">Belongs to the archaeal Spt4 family.</text>
</comment>
<dbReference type="GO" id="GO:0003677">
    <property type="term" value="F:DNA binding"/>
    <property type="evidence" value="ECO:0007669"/>
    <property type="project" value="UniProtKB-KW"/>
</dbReference>
<evidence type="ECO:0000256" key="1">
    <source>
        <dbReference type="ARBA" id="ARBA00023163"/>
    </source>
</evidence>
<dbReference type="OrthoDB" id="275101at2157"/>
<dbReference type="NCBIfam" id="NF041664">
    <property type="entry name" value="RNAP_arch_Epp"/>
    <property type="match status" value="1"/>
</dbReference>
<comment type="subunit">
    <text evidence="2">Heterodimer composed of Spt4 and Spt5.</text>
</comment>
<keyword evidence="7" id="KW-1185">Reference proteome</keyword>
<feature type="binding site" evidence="2">
    <location>
        <position position="34"/>
    </location>
    <ligand>
        <name>Zn(2+)</name>
        <dbReference type="ChEBI" id="CHEBI:29105"/>
    </ligand>
</feature>
<dbReference type="InterPro" id="IPR038589">
    <property type="entry name" value="Spt4_dom_sf"/>
</dbReference>